<evidence type="ECO:0000256" key="1">
    <source>
        <dbReference type="SAM" id="MobiDB-lite"/>
    </source>
</evidence>
<dbReference type="GeneID" id="70239418"/>
<feature type="region of interest" description="Disordered" evidence="1">
    <location>
        <begin position="1"/>
        <end position="38"/>
    </location>
</feature>
<protein>
    <submittedName>
        <fullName evidence="2">Uncharacterized protein</fullName>
    </submittedName>
</protein>
<accession>A0A9P8NVL2</accession>
<proteinExistence type="predicted"/>
<evidence type="ECO:0000313" key="2">
    <source>
        <dbReference type="EMBL" id="KAH3660249.1"/>
    </source>
</evidence>
<reference evidence="2" key="1">
    <citation type="journal article" date="2021" name="Open Biol.">
        <title>Shared evolutionary footprints suggest mitochondrial oxidative damage underlies multiple complex I losses in fungi.</title>
        <authorList>
            <person name="Schikora-Tamarit M.A."/>
            <person name="Marcet-Houben M."/>
            <person name="Nosek J."/>
            <person name="Gabaldon T."/>
        </authorList>
    </citation>
    <scope>NUCLEOTIDE SEQUENCE</scope>
    <source>
        <strain evidence="2">CBS6075</strain>
    </source>
</reference>
<sequence length="177" mass="18878">MMGSISSSSASSSKSSSSSSESESESDPDSSSESSFDPINFGIFLTERTRAGWERTDEVEEPMDALLGIGGVDCLACLSEDSTASSRSFSANGGIIFSLFRDSTRSVFESDLCSLTASRLGEFVEDVVDMGGEEAFLECGTDAVLSGLCVGGSWETNKFLSLWLIDEVRPRPGTPWE</sequence>
<comment type="caution">
    <text evidence="2">The sequence shown here is derived from an EMBL/GenBank/DDBJ whole genome shotgun (WGS) entry which is preliminary data.</text>
</comment>
<dbReference type="Proteomes" id="UP000769157">
    <property type="component" value="Unassembled WGS sequence"/>
</dbReference>
<gene>
    <name evidence="2" type="ORF">OGAPHI_007454</name>
</gene>
<reference evidence="2" key="2">
    <citation type="submission" date="2021-01" db="EMBL/GenBank/DDBJ databases">
        <authorList>
            <person name="Schikora-Tamarit M.A."/>
        </authorList>
    </citation>
    <scope>NUCLEOTIDE SEQUENCE</scope>
    <source>
        <strain evidence="2">CBS6075</strain>
    </source>
</reference>
<dbReference type="AlphaFoldDB" id="A0A9P8NVL2"/>
<feature type="compositionally biased region" description="Low complexity" evidence="1">
    <location>
        <begin position="1"/>
        <end position="21"/>
    </location>
</feature>
<evidence type="ECO:0000313" key="3">
    <source>
        <dbReference type="Proteomes" id="UP000769157"/>
    </source>
</evidence>
<name>A0A9P8NVL2_9ASCO</name>
<keyword evidence="3" id="KW-1185">Reference proteome</keyword>
<organism evidence="2 3">
    <name type="scientific">Ogataea philodendri</name>
    <dbReference type="NCBI Taxonomy" id="1378263"/>
    <lineage>
        <taxon>Eukaryota</taxon>
        <taxon>Fungi</taxon>
        <taxon>Dikarya</taxon>
        <taxon>Ascomycota</taxon>
        <taxon>Saccharomycotina</taxon>
        <taxon>Pichiomycetes</taxon>
        <taxon>Pichiales</taxon>
        <taxon>Pichiaceae</taxon>
        <taxon>Ogataea</taxon>
    </lineage>
</organism>
<dbReference type="EMBL" id="JAEUBE010000511">
    <property type="protein sequence ID" value="KAH3660249.1"/>
    <property type="molecule type" value="Genomic_DNA"/>
</dbReference>
<dbReference type="RefSeq" id="XP_046057960.1">
    <property type="nucleotide sequence ID" value="XM_046208852.1"/>
</dbReference>